<dbReference type="AlphaFoldDB" id="A0A7X0VQT1"/>
<dbReference type="InterPro" id="IPR009057">
    <property type="entry name" value="Homeodomain-like_sf"/>
</dbReference>
<evidence type="ECO:0000259" key="2">
    <source>
        <dbReference type="Pfam" id="PF13518"/>
    </source>
</evidence>
<evidence type="ECO:0000256" key="1">
    <source>
        <dbReference type="SAM" id="Coils"/>
    </source>
</evidence>
<comment type="caution">
    <text evidence="3">The sequence shown here is derived from an EMBL/GenBank/DDBJ whole genome shotgun (WGS) entry which is preliminary data.</text>
</comment>
<protein>
    <submittedName>
        <fullName evidence="3">Helix-turn-helix domain-containing protein</fullName>
    </submittedName>
</protein>
<dbReference type="Pfam" id="PF13518">
    <property type="entry name" value="HTH_28"/>
    <property type="match status" value="1"/>
</dbReference>
<sequence>MLNADKYKVSYQQVYGWVKKYEENGYTVLVDRRGTHKTLDELNESEKSAVQLKLLEAENRRLKMENDFLKKLRQIERR</sequence>
<dbReference type="InterPro" id="IPR055247">
    <property type="entry name" value="InsJ-like_HTH"/>
</dbReference>
<name>A0A7X0VQT1_9CLOT</name>
<accession>A0A7X0VQT1</accession>
<gene>
    <name evidence="3" type="ORF">H7E68_04050</name>
</gene>
<dbReference type="SUPFAM" id="SSF46689">
    <property type="entry name" value="Homeodomain-like"/>
    <property type="match status" value="1"/>
</dbReference>
<dbReference type="EMBL" id="JACKWY010000002">
    <property type="protein sequence ID" value="MBB6713910.1"/>
    <property type="molecule type" value="Genomic_DNA"/>
</dbReference>
<keyword evidence="1" id="KW-0175">Coiled coil</keyword>
<dbReference type="RefSeq" id="WP_185163628.1">
    <property type="nucleotide sequence ID" value="NZ_JACKWY010000002.1"/>
</dbReference>
<dbReference type="Proteomes" id="UP000585258">
    <property type="component" value="Unassembled WGS sequence"/>
</dbReference>
<feature type="coiled-coil region" evidence="1">
    <location>
        <begin position="45"/>
        <end position="72"/>
    </location>
</feature>
<organism evidence="3 4">
    <name type="scientific">Clostridium gasigenes</name>
    <dbReference type="NCBI Taxonomy" id="94869"/>
    <lineage>
        <taxon>Bacteria</taxon>
        <taxon>Bacillati</taxon>
        <taxon>Bacillota</taxon>
        <taxon>Clostridia</taxon>
        <taxon>Eubacteriales</taxon>
        <taxon>Clostridiaceae</taxon>
        <taxon>Clostridium</taxon>
    </lineage>
</organism>
<evidence type="ECO:0000313" key="3">
    <source>
        <dbReference type="EMBL" id="MBB6713910.1"/>
    </source>
</evidence>
<reference evidence="3 4" key="1">
    <citation type="submission" date="2020-08" db="EMBL/GenBank/DDBJ databases">
        <title>Clostridia isolated from Swiss meat.</title>
        <authorList>
            <person name="Wambui J."/>
            <person name="Stevens M.J.A."/>
            <person name="Stephan R."/>
        </authorList>
    </citation>
    <scope>NUCLEOTIDE SEQUENCE [LARGE SCALE GENOMIC DNA]</scope>
    <source>
        <strain evidence="3 4">CM001</strain>
    </source>
</reference>
<proteinExistence type="predicted"/>
<feature type="domain" description="Insertion element IS150 protein InsJ-like helix-turn-helix" evidence="2">
    <location>
        <begin position="4"/>
        <end position="34"/>
    </location>
</feature>
<evidence type="ECO:0000313" key="4">
    <source>
        <dbReference type="Proteomes" id="UP000585258"/>
    </source>
</evidence>